<feature type="compositionally biased region" description="Basic and acidic residues" evidence="1">
    <location>
        <begin position="58"/>
        <end position="69"/>
    </location>
</feature>
<comment type="caution">
    <text evidence="2">The sequence shown here is derived from an EMBL/GenBank/DDBJ whole genome shotgun (WGS) entry which is preliminary data.</text>
</comment>
<accession>A0A839RS82</accession>
<sequence>MTSGNRSDAPGPAPRAHAHITHPHITTGHAHRNNTIPWQGGEAPAAAPVNVPRAGTRAWRELDDDDPRKWSAGSRSEADAGLVAFTWGQIAHEIAERRRRAA</sequence>
<dbReference type="Pfam" id="PF10888">
    <property type="entry name" value="DUF2742"/>
    <property type="match status" value="1"/>
</dbReference>
<evidence type="ECO:0000313" key="2">
    <source>
        <dbReference type="EMBL" id="MBB3038986.1"/>
    </source>
</evidence>
<dbReference type="Proteomes" id="UP000567922">
    <property type="component" value="Unassembled WGS sequence"/>
</dbReference>
<evidence type="ECO:0000256" key="1">
    <source>
        <dbReference type="SAM" id="MobiDB-lite"/>
    </source>
</evidence>
<keyword evidence="3" id="KW-1185">Reference proteome</keyword>
<dbReference type="RefSeq" id="WP_064439271.1">
    <property type="nucleotide sequence ID" value="NZ_BDDI01000004.1"/>
</dbReference>
<dbReference type="EMBL" id="JACHWS010000003">
    <property type="protein sequence ID" value="MBB3038986.1"/>
    <property type="molecule type" value="Genomic_DNA"/>
</dbReference>
<dbReference type="AlphaFoldDB" id="A0A839RS82"/>
<organism evidence="2 3">
    <name type="scientific">Hoyosella altamirensis</name>
    <dbReference type="NCBI Taxonomy" id="616997"/>
    <lineage>
        <taxon>Bacteria</taxon>
        <taxon>Bacillati</taxon>
        <taxon>Actinomycetota</taxon>
        <taxon>Actinomycetes</taxon>
        <taxon>Mycobacteriales</taxon>
        <taxon>Hoyosellaceae</taxon>
        <taxon>Hoyosella</taxon>
    </lineage>
</organism>
<evidence type="ECO:0000313" key="3">
    <source>
        <dbReference type="Proteomes" id="UP000567922"/>
    </source>
</evidence>
<feature type="region of interest" description="Disordered" evidence="1">
    <location>
        <begin position="1"/>
        <end position="48"/>
    </location>
</feature>
<name>A0A839RS82_9ACTN</name>
<proteinExistence type="predicted"/>
<dbReference type="InterPro" id="IPR024384">
    <property type="entry name" value="DUF2742"/>
</dbReference>
<reference evidence="2 3" key="1">
    <citation type="submission" date="2020-08" db="EMBL/GenBank/DDBJ databases">
        <title>Sequencing the genomes of 1000 actinobacteria strains.</title>
        <authorList>
            <person name="Klenk H.-P."/>
        </authorList>
    </citation>
    <scope>NUCLEOTIDE SEQUENCE [LARGE SCALE GENOMIC DNA]</scope>
    <source>
        <strain evidence="2 3">DSM 45258</strain>
    </source>
</reference>
<feature type="region of interest" description="Disordered" evidence="1">
    <location>
        <begin position="56"/>
        <end position="75"/>
    </location>
</feature>
<protein>
    <submittedName>
        <fullName evidence="2">Uncharacterized protein</fullName>
    </submittedName>
</protein>
<gene>
    <name evidence="2" type="ORF">FHU29_003455</name>
</gene>